<name>A0ABU8S5J5_9SPHN</name>
<evidence type="ECO:0000313" key="1">
    <source>
        <dbReference type="EMBL" id="MEJ6009065.1"/>
    </source>
</evidence>
<proteinExistence type="predicted"/>
<comment type="caution">
    <text evidence="1">The sequence shown here is derived from an EMBL/GenBank/DDBJ whole genome shotgun (WGS) entry which is preliminary data.</text>
</comment>
<gene>
    <name evidence="1" type="ORF">WG900_03925</name>
</gene>
<organism evidence="1 2">
    <name type="scientific">Novosphingobium aquae</name>
    <dbReference type="NCBI Taxonomy" id="3133435"/>
    <lineage>
        <taxon>Bacteria</taxon>
        <taxon>Pseudomonadati</taxon>
        <taxon>Pseudomonadota</taxon>
        <taxon>Alphaproteobacteria</taxon>
        <taxon>Sphingomonadales</taxon>
        <taxon>Sphingomonadaceae</taxon>
        <taxon>Novosphingobium</taxon>
    </lineage>
</organism>
<keyword evidence="2" id="KW-1185">Reference proteome</keyword>
<dbReference type="EMBL" id="JBBHJY010000001">
    <property type="protein sequence ID" value="MEJ6009065.1"/>
    <property type="molecule type" value="Genomic_DNA"/>
</dbReference>
<accession>A0ABU8S5J5</accession>
<reference evidence="1 2" key="1">
    <citation type="submission" date="2024-03" db="EMBL/GenBank/DDBJ databases">
        <authorList>
            <person name="Jo J.-H."/>
        </authorList>
    </citation>
    <scope>NUCLEOTIDE SEQUENCE [LARGE SCALE GENOMIC DNA]</scope>
    <source>
        <strain evidence="1 2">AS3R-12</strain>
    </source>
</reference>
<evidence type="ECO:0000313" key="2">
    <source>
        <dbReference type="Proteomes" id="UP001379235"/>
    </source>
</evidence>
<dbReference type="RefSeq" id="WP_339964830.1">
    <property type="nucleotide sequence ID" value="NZ_JBBHJY010000001.1"/>
</dbReference>
<protein>
    <submittedName>
        <fullName evidence="1">Uncharacterized protein</fullName>
    </submittedName>
</protein>
<sequence length="203" mass="22024">MKRLIPTFLAMTWAVSGQAAERVHDLGKFLPIGAEVETRVDADLTGDGLVDVAAVAVKDDERLLVVVADSPRGLVKIGQAEMDPSPLGSAELKVARGVLIVDDLTGGTTALSSTYRWRFDPMVQKMRLIGDDVSLYSRTYAHDGRDVSTNRLTGVQISIIQKLKGRGQNASYVPSKPLRQTVSRDPIYMGSAPTPERTMGWGN</sequence>
<dbReference type="Proteomes" id="UP001379235">
    <property type="component" value="Unassembled WGS sequence"/>
</dbReference>